<feature type="region of interest" description="Disordered" evidence="1">
    <location>
        <begin position="80"/>
        <end position="103"/>
    </location>
</feature>
<reference evidence="3 4" key="1">
    <citation type="journal article" date="2022" name="Allergy">
        <title>Genome assembly and annotation of Periplaneta americana reveal a comprehensive cockroach allergen profile.</title>
        <authorList>
            <person name="Wang L."/>
            <person name="Xiong Q."/>
            <person name="Saelim N."/>
            <person name="Wang L."/>
            <person name="Nong W."/>
            <person name="Wan A.T."/>
            <person name="Shi M."/>
            <person name="Liu X."/>
            <person name="Cao Q."/>
            <person name="Hui J.H.L."/>
            <person name="Sookrung N."/>
            <person name="Leung T.F."/>
            <person name="Tungtrongchitr A."/>
            <person name="Tsui S.K.W."/>
        </authorList>
    </citation>
    <scope>NUCLEOTIDE SEQUENCE [LARGE SCALE GENOMIC DNA]</scope>
    <source>
        <strain evidence="3">PWHHKU_190912</strain>
    </source>
</reference>
<dbReference type="Pfam" id="PF00075">
    <property type="entry name" value="RNase_H"/>
    <property type="match status" value="1"/>
</dbReference>
<evidence type="ECO:0000256" key="1">
    <source>
        <dbReference type="SAM" id="MobiDB-lite"/>
    </source>
</evidence>
<dbReference type="InterPro" id="IPR036397">
    <property type="entry name" value="RNaseH_sf"/>
</dbReference>
<feature type="compositionally biased region" description="Basic and acidic residues" evidence="1">
    <location>
        <begin position="90"/>
        <end position="99"/>
    </location>
</feature>
<dbReference type="Proteomes" id="UP001148838">
    <property type="component" value="Unassembled WGS sequence"/>
</dbReference>
<evidence type="ECO:0000313" key="4">
    <source>
        <dbReference type="Proteomes" id="UP001148838"/>
    </source>
</evidence>
<dbReference type="Gene3D" id="3.30.420.10">
    <property type="entry name" value="Ribonuclease H-like superfamily/Ribonuclease H"/>
    <property type="match status" value="1"/>
</dbReference>
<proteinExistence type="predicted"/>
<dbReference type="InterPro" id="IPR012337">
    <property type="entry name" value="RNaseH-like_sf"/>
</dbReference>
<comment type="caution">
    <text evidence="3">The sequence shown here is derived from an EMBL/GenBank/DDBJ whole genome shotgun (WGS) entry which is preliminary data.</text>
</comment>
<gene>
    <name evidence="3" type="ORF">ANN_01614</name>
</gene>
<feature type="domain" description="RNase H type-1" evidence="2">
    <location>
        <begin position="154"/>
        <end position="187"/>
    </location>
</feature>
<keyword evidence="4" id="KW-1185">Reference proteome</keyword>
<organism evidence="3 4">
    <name type="scientific">Periplaneta americana</name>
    <name type="common">American cockroach</name>
    <name type="synonym">Blatta americana</name>
    <dbReference type="NCBI Taxonomy" id="6978"/>
    <lineage>
        <taxon>Eukaryota</taxon>
        <taxon>Metazoa</taxon>
        <taxon>Ecdysozoa</taxon>
        <taxon>Arthropoda</taxon>
        <taxon>Hexapoda</taxon>
        <taxon>Insecta</taxon>
        <taxon>Pterygota</taxon>
        <taxon>Neoptera</taxon>
        <taxon>Polyneoptera</taxon>
        <taxon>Dictyoptera</taxon>
        <taxon>Blattodea</taxon>
        <taxon>Blattoidea</taxon>
        <taxon>Blattidae</taxon>
        <taxon>Blattinae</taxon>
        <taxon>Periplaneta</taxon>
    </lineage>
</organism>
<dbReference type="EMBL" id="JAJSOF020000003">
    <property type="protein sequence ID" value="KAJ4450207.1"/>
    <property type="molecule type" value="Genomic_DNA"/>
</dbReference>
<evidence type="ECO:0000259" key="2">
    <source>
        <dbReference type="Pfam" id="PF00075"/>
    </source>
</evidence>
<sequence>MAKQRWTIIQPEWRYRVVSTMIPPAVLAGLRNGIFATYRSSPSASRCWVGTGPIHVSLSSYFFGLSSESESSLRMLIQENGRKKAKKSDRKQQRDKTGREGVGAGRRQVMSLVLVTMLSKHSPKGLAKPLKTHVTIVDPLDRILDVPNVGIRETSLLCKQHVCFDWVRGHVGNTGNERADHLAKMAAISETEHTYSKQPLSYVKMQMKVDMLMTGMQCG</sequence>
<accession>A0ABQ8TU23</accession>
<dbReference type="InterPro" id="IPR002156">
    <property type="entry name" value="RNaseH_domain"/>
</dbReference>
<evidence type="ECO:0000313" key="3">
    <source>
        <dbReference type="EMBL" id="KAJ4450207.1"/>
    </source>
</evidence>
<dbReference type="SUPFAM" id="SSF53098">
    <property type="entry name" value="Ribonuclease H-like"/>
    <property type="match status" value="1"/>
</dbReference>
<protein>
    <recommendedName>
        <fullName evidence="2">RNase H type-1 domain-containing protein</fullName>
    </recommendedName>
</protein>
<name>A0ABQ8TU23_PERAM</name>